<dbReference type="InterPro" id="IPR036005">
    <property type="entry name" value="Creatinase/aminopeptidase-like"/>
</dbReference>
<accession>A0A3E1P5K8</accession>
<dbReference type="SUPFAM" id="SSF55920">
    <property type="entry name" value="Creatinase/aminopeptidase"/>
    <property type="match status" value="1"/>
</dbReference>
<comment type="function">
    <text evidence="1 6">Removes the N-terminal methionine from nascent proteins. The N-terminal methionine is often cleaved when the second residue in the primary sequence is small and uncharged (Met-Ala-, Cys, Gly, Pro, Ser, Thr, or Val). Requires deformylation of the N(alpha)-formylated initiator methionine before it can be hydrolyzed.</text>
</comment>
<feature type="binding site" evidence="6">
    <location>
        <position position="94"/>
    </location>
    <ligand>
        <name>a divalent metal cation</name>
        <dbReference type="ChEBI" id="CHEBI:60240"/>
        <label>1</label>
    </ligand>
</feature>
<dbReference type="CDD" id="cd01086">
    <property type="entry name" value="MetAP1"/>
    <property type="match status" value="1"/>
</dbReference>
<dbReference type="GO" id="GO:0004239">
    <property type="term" value="F:initiator methionyl aminopeptidase activity"/>
    <property type="evidence" value="ECO:0007669"/>
    <property type="project" value="UniProtKB-UniRule"/>
</dbReference>
<evidence type="ECO:0000256" key="6">
    <source>
        <dbReference type="HAMAP-Rule" id="MF_01974"/>
    </source>
</evidence>
<evidence type="ECO:0000256" key="2">
    <source>
        <dbReference type="ARBA" id="ARBA00022438"/>
    </source>
</evidence>
<dbReference type="EC" id="3.4.11.18" evidence="6 7"/>
<keyword evidence="3 6" id="KW-0645">Protease</keyword>
<feature type="binding site" evidence="6">
    <location>
        <position position="233"/>
    </location>
    <ligand>
        <name>a divalent metal cation</name>
        <dbReference type="ChEBI" id="CHEBI:60240"/>
        <label>1</label>
    </ligand>
</feature>
<dbReference type="PRINTS" id="PR00599">
    <property type="entry name" value="MAPEPTIDASE"/>
</dbReference>
<feature type="binding site" evidence="6">
    <location>
        <position position="233"/>
    </location>
    <ligand>
        <name>a divalent metal cation</name>
        <dbReference type="ChEBI" id="CHEBI:60240"/>
        <label>2</label>
        <note>catalytic</note>
    </ligand>
</feature>
<evidence type="ECO:0000313" key="9">
    <source>
        <dbReference type="EMBL" id="RFM35471.1"/>
    </source>
</evidence>
<dbReference type="GO" id="GO:0006508">
    <property type="term" value="P:proteolysis"/>
    <property type="evidence" value="ECO:0007669"/>
    <property type="project" value="UniProtKB-KW"/>
</dbReference>
<evidence type="ECO:0000256" key="5">
    <source>
        <dbReference type="ARBA" id="ARBA00022801"/>
    </source>
</evidence>
<comment type="similarity">
    <text evidence="6">Belongs to the peptidase M24A family. Methionine aminopeptidase type 1 subfamily.</text>
</comment>
<evidence type="ECO:0000256" key="3">
    <source>
        <dbReference type="ARBA" id="ARBA00022670"/>
    </source>
</evidence>
<evidence type="ECO:0000256" key="4">
    <source>
        <dbReference type="ARBA" id="ARBA00022723"/>
    </source>
</evidence>
<evidence type="ECO:0000259" key="8">
    <source>
        <dbReference type="Pfam" id="PF00557"/>
    </source>
</evidence>
<gene>
    <name evidence="6 9" type="primary">map</name>
    <name evidence="9" type="ORF">DXN04_08785</name>
</gene>
<dbReference type="PANTHER" id="PTHR43330">
    <property type="entry name" value="METHIONINE AMINOPEPTIDASE"/>
    <property type="match status" value="1"/>
</dbReference>
<dbReference type="EMBL" id="QTJV01000002">
    <property type="protein sequence ID" value="RFM35471.1"/>
    <property type="molecule type" value="Genomic_DNA"/>
</dbReference>
<comment type="caution">
    <text evidence="9">The sequence shown here is derived from an EMBL/GenBank/DDBJ whole genome shotgun (WGS) entry which is preliminary data.</text>
</comment>
<feature type="binding site" evidence="6">
    <location>
        <position position="76"/>
    </location>
    <ligand>
        <name>substrate</name>
    </ligand>
</feature>
<comment type="subunit">
    <text evidence="6">Monomer.</text>
</comment>
<sequence>MSITSTAELSGMQAISEVVGKVLQLMRQYAAPGMSTKELDEYGGALLTQMGARSAPKLTYNFPGYTCISVNNEVAHGIPSAQRILQPGDLVNIDVSAELAGYYADNGGSFVLGEDLFRHAALINASIEILHKAIRNISDGVRLAHIGRIVEDAAKEKGYRVIRNLVGHGIGRSLHEAPREIPNFYDRFNRTRFRSNSVVAIETFISTGANYADTSGDGWTLITKDGSFVAQHEHTVLVTSGEPIILTASNGI</sequence>
<dbReference type="OrthoDB" id="9802055at2"/>
<dbReference type="RefSeq" id="WP_116852964.1">
    <property type="nucleotide sequence ID" value="NZ_QTJV01000002.1"/>
</dbReference>
<feature type="domain" description="Peptidase M24" evidence="8">
    <location>
        <begin position="11"/>
        <end position="239"/>
    </location>
</feature>
<feature type="binding site" evidence="6">
    <location>
        <position position="105"/>
    </location>
    <ligand>
        <name>a divalent metal cation</name>
        <dbReference type="ChEBI" id="CHEBI:60240"/>
        <label>2</label>
        <note>catalytic</note>
    </ligand>
</feature>
<reference evidence="9 10" key="1">
    <citation type="submission" date="2018-08" db="EMBL/GenBank/DDBJ databases">
        <title>Chitinophaga sp. K20C18050901, a novel bacterium isolated from forest soil.</title>
        <authorList>
            <person name="Wang C."/>
        </authorList>
    </citation>
    <scope>NUCLEOTIDE SEQUENCE [LARGE SCALE GENOMIC DNA]</scope>
    <source>
        <strain evidence="9 10">K20C18050901</strain>
    </source>
</reference>
<dbReference type="HAMAP" id="MF_01974">
    <property type="entry name" value="MetAP_1"/>
    <property type="match status" value="1"/>
</dbReference>
<dbReference type="Gene3D" id="3.90.230.10">
    <property type="entry name" value="Creatinase/methionine aminopeptidase superfamily"/>
    <property type="match status" value="1"/>
</dbReference>
<keyword evidence="5 6" id="KW-0378">Hydrolase</keyword>
<dbReference type="InterPro" id="IPR000994">
    <property type="entry name" value="Pept_M24"/>
</dbReference>
<feature type="binding site" evidence="6">
    <location>
        <position position="175"/>
    </location>
    <ligand>
        <name>substrate</name>
    </ligand>
</feature>
<dbReference type="InterPro" id="IPR002467">
    <property type="entry name" value="Pept_M24A_MAP1"/>
</dbReference>
<feature type="binding site" evidence="6">
    <location>
        <position position="105"/>
    </location>
    <ligand>
        <name>a divalent metal cation</name>
        <dbReference type="ChEBI" id="CHEBI:60240"/>
        <label>1</label>
    </ligand>
</feature>
<keyword evidence="10" id="KW-1185">Reference proteome</keyword>
<name>A0A3E1P5K8_9BACT</name>
<feature type="binding site" evidence="6">
    <location>
        <position position="202"/>
    </location>
    <ligand>
        <name>a divalent metal cation</name>
        <dbReference type="ChEBI" id="CHEBI:60240"/>
        <label>2</label>
        <note>catalytic</note>
    </ligand>
</feature>
<keyword evidence="2 6" id="KW-0031">Aminopeptidase</keyword>
<dbReference type="NCBIfam" id="TIGR00500">
    <property type="entry name" value="met_pdase_I"/>
    <property type="match status" value="1"/>
</dbReference>
<organism evidence="9 10">
    <name type="scientific">Chitinophaga silvisoli</name>
    <dbReference type="NCBI Taxonomy" id="2291814"/>
    <lineage>
        <taxon>Bacteria</taxon>
        <taxon>Pseudomonadati</taxon>
        <taxon>Bacteroidota</taxon>
        <taxon>Chitinophagia</taxon>
        <taxon>Chitinophagales</taxon>
        <taxon>Chitinophagaceae</taxon>
        <taxon>Chitinophaga</taxon>
    </lineage>
</organism>
<protein>
    <recommendedName>
        <fullName evidence="6 7">Methionine aminopeptidase</fullName>
        <shortName evidence="6">MAP</shortName>
        <shortName evidence="6">MetAP</shortName>
        <ecNumber evidence="6 7">3.4.11.18</ecNumber>
    </recommendedName>
    <alternativeName>
        <fullName evidence="6">Peptidase M</fullName>
    </alternativeName>
</protein>
<comment type="cofactor">
    <cofactor evidence="6">
        <name>Co(2+)</name>
        <dbReference type="ChEBI" id="CHEBI:48828"/>
    </cofactor>
    <cofactor evidence="6">
        <name>Zn(2+)</name>
        <dbReference type="ChEBI" id="CHEBI:29105"/>
    </cofactor>
    <cofactor evidence="6">
        <name>Mn(2+)</name>
        <dbReference type="ChEBI" id="CHEBI:29035"/>
    </cofactor>
    <cofactor evidence="6">
        <name>Fe(2+)</name>
        <dbReference type="ChEBI" id="CHEBI:29033"/>
    </cofactor>
    <text evidence="6">Binds 2 divalent metal cations per subunit. Has a high-affinity and a low affinity metal-binding site. The true nature of the physiological cofactor is under debate. The enzyme is active with cobalt, zinc, manganese or divalent iron ions. Most likely, methionine aminopeptidases function as mononuclear Fe(2+)-metalloproteases under physiological conditions, and the catalytically relevant metal-binding site has been assigned to the histidine-containing high-affinity site.</text>
</comment>
<dbReference type="InterPro" id="IPR001714">
    <property type="entry name" value="Pept_M24_MAP"/>
</dbReference>
<dbReference type="Pfam" id="PF00557">
    <property type="entry name" value="Peptidase_M24"/>
    <property type="match status" value="1"/>
</dbReference>
<feature type="binding site" evidence="6">
    <location>
        <position position="168"/>
    </location>
    <ligand>
        <name>a divalent metal cation</name>
        <dbReference type="ChEBI" id="CHEBI:60240"/>
        <label>2</label>
        <note>catalytic</note>
    </ligand>
</feature>
<dbReference type="Proteomes" id="UP000261174">
    <property type="component" value="Unassembled WGS sequence"/>
</dbReference>
<proteinExistence type="inferred from homology"/>
<dbReference type="PANTHER" id="PTHR43330:SF13">
    <property type="entry name" value="METHIONINE AMINOPEPTIDASE 2"/>
    <property type="match status" value="1"/>
</dbReference>
<comment type="catalytic activity">
    <reaction evidence="6 7">
        <text>Release of N-terminal amino acids, preferentially methionine, from peptides and arylamides.</text>
        <dbReference type="EC" id="3.4.11.18"/>
    </reaction>
</comment>
<dbReference type="AlphaFoldDB" id="A0A3E1P5K8"/>
<evidence type="ECO:0000256" key="7">
    <source>
        <dbReference type="RuleBase" id="RU003653"/>
    </source>
</evidence>
<evidence type="ECO:0000256" key="1">
    <source>
        <dbReference type="ARBA" id="ARBA00002521"/>
    </source>
</evidence>
<dbReference type="GO" id="GO:0070006">
    <property type="term" value="F:metalloaminopeptidase activity"/>
    <property type="evidence" value="ECO:0007669"/>
    <property type="project" value="UniProtKB-UniRule"/>
</dbReference>
<keyword evidence="4 6" id="KW-0479">Metal-binding</keyword>
<dbReference type="GO" id="GO:0046872">
    <property type="term" value="F:metal ion binding"/>
    <property type="evidence" value="ECO:0007669"/>
    <property type="project" value="UniProtKB-UniRule"/>
</dbReference>
<evidence type="ECO:0000313" key="10">
    <source>
        <dbReference type="Proteomes" id="UP000261174"/>
    </source>
</evidence>